<reference evidence="9 10" key="1">
    <citation type="submission" date="2018-06" db="EMBL/GenBank/DDBJ databases">
        <title>Genomic Encyclopedia of Archaeal and Bacterial Type Strains, Phase II (KMG-II): from individual species to whole genera.</title>
        <authorList>
            <person name="Goeker M."/>
        </authorList>
    </citation>
    <scope>NUCLEOTIDE SEQUENCE [LARGE SCALE GENOMIC DNA]</scope>
    <source>
        <strain evidence="9 10">DSM 25663</strain>
    </source>
</reference>
<keyword evidence="9" id="KW-0645">Protease</keyword>
<sequence>MDSSGILLILIVLNVLVSIKGFNDYSFFRKYQFHMGSIQSGEQYRMLTSGFLHADMAHLAFNMLALYSFADVVLQLMGTFSFVLIYFASLLFGNMLTVFFHKNNYNYTAVGASGAVTGIIFSAILLFPNMPINILFIPIDIPGYIFGVIYLLYSIYGMKANTDNIGHTAHIGGAIGGYIFTLLKAHYVLTDNLFVVVILAIPIIIMFVMAKQGKL</sequence>
<feature type="transmembrane region" description="Helical" evidence="7">
    <location>
        <begin position="134"/>
        <end position="156"/>
    </location>
</feature>
<evidence type="ECO:0000256" key="3">
    <source>
        <dbReference type="ARBA" id="ARBA00022692"/>
    </source>
</evidence>
<feature type="domain" description="Peptidase S54 rhomboid" evidence="8">
    <location>
        <begin position="41"/>
        <end position="183"/>
    </location>
</feature>
<organism evidence="9 10">
    <name type="scientific">Flavobacterium aciduliphilum</name>
    <dbReference type="NCBI Taxonomy" id="1101402"/>
    <lineage>
        <taxon>Bacteria</taxon>
        <taxon>Pseudomonadati</taxon>
        <taxon>Bacteroidota</taxon>
        <taxon>Flavobacteriia</taxon>
        <taxon>Flavobacteriales</taxon>
        <taxon>Flavobacteriaceae</taxon>
        <taxon>Flavobacterium</taxon>
    </lineage>
</organism>
<evidence type="ECO:0000313" key="10">
    <source>
        <dbReference type="Proteomes" id="UP000248840"/>
    </source>
</evidence>
<protein>
    <submittedName>
        <fullName evidence="9">Membrane associated rhomboid family serine protease</fullName>
    </submittedName>
</protein>
<name>A0A328YIX4_9FLAO</name>
<dbReference type="AlphaFoldDB" id="A0A328YIX4"/>
<evidence type="ECO:0000256" key="1">
    <source>
        <dbReference type="ARBA" id="ARBA00004141"/>
    </source>
</evidence>
<feature type="transmembrane region" description="Helical" evidence="7">
    <location>
        <begin position="193"/>
        <end position="210"/>
    </location>
</feature>
<dbReference type="Pfam" id="PF01694">
    <property type="entry name" value="Rhomboid"/>
    <property type="match status" value="1"/>
</dbReference>
<dbReference type="PANTHER" id="PTHR43731:SF14">
    <property type="entry name" value="PRESENILIN-ASSOCIATED RHOMBOID-LIKE PROTEIN, MITOCHONDRIAL"/>
    <property type="match status" value="1"/>
</dbReference>
<dbReference type="EMBL" id="QLSZ01000003">
    <property type="protein sequence ID" value="RAR73919.1"/>
    <property type="molecule type" value="Genomic_DNA"/>
</dbReference>
<feature type="transmembrane region" description="Helical" evidence="7">
    <location>
        <begin position="6"/>
        <end position="23"/>
    </location>
</feature>
<dbReference type="InterPro" id="IPR050925">
    <property type="entry name" value="Rhomboid_protease_S54"/>
</dbReference>
<feature type="transmembrane region" description="Helical" evidence="7">
    <location>
        <begin position="73"/>
        <end position="93"/>
    </location>
</feature>
<keyword evidence="6 7" id="KW-0472">Membrane</keyword>
<dbReference type="Proteomes" id="UP000248840">
    <property type="component" value="Unassembled WGS sequence"/>
</dbReference>
<dbReference type="RefSeq" id="WP_112112714.1">
    <property type="nucleotide sequence ID" value="NZ_QLSZ01000003.1"/>
</dbReference>
<comment type="caution">
    <text evidence="9">The sequence shown here is derived from an EMBL/GenBank/DDBJ whole genome shotgun (WGS) entry which is preliminary data.</text>
</comment>
<evidence type="ECO:0000313" key="9">
    <source>
        <dbReference type="EMBL" id="RAR73919.1"/>
    </source>
</evidence>
<dbReference type="GO" id="GO:0006508">
    <property type="term" value="P:proteolysis"/>
    <property type="evidence" value="ECO:0007669"/>
    <property type="project" value="UniProtKB-KW"/>
</dbReference>
<dbReference type="InterPro" id="IPR022764">
    <property type="entry name" value="Peptidase_S54_rhomboid_dom"/>
</dbReference>
<evidence type="ECO:0000256" key="7">
    <source>
        <dbReference type="SAM" id="Phobius"/>
    </source>
</evidence>
<feature type="transmembrane region" description="Helical" evidence="7">
    <location>
        <begin position="168"/>
        <end position="187"/>
    </location>
</feature>
<dbReference type="GO" id="GO:0016020">
    <property type="term" value="C:membrane"/>
    <property type="evidence" value="ECO:0007669"/>
    <property type="project" value="UniProtKB-SubCell"/>
</dbReference>
<feature type="transmembrane region" description="Helical" evidence="7">
    <location>
        <begin position="105"/>
        <end position="128"/>
    </location>
</feature>
<keyword evidence="5 7" id="KW-1133">Transmembrane helix</keyword>
<evidence type="ECO:0000256" key="2">
    <source>
        <dbReference type="ARBA" id="ARBA00009045"/>
    </source>
</evidence>
<proteinExistence type="inferred from homology"/>
<evidence type="ECO:0000256" key="4">
    <source>
        <dbReference type="ARBA" id="ARBA00022801"/>
    </source>
</evidence>
<evidence type="ECO:0000256" key="6">
    <source>
        <dbReference type="ARBA" id="ARBA00023136"/>
    </source>
</evidence>
<dbReference type="GO" id="GO:0004252">
    <property type="term" value="F:serine-type endopeptidase activity"/>
    <property type="evidence" value="ECO:0007669"/>
    <property type="project" value="InterPro"/>
</dbReference>
<keyword evidence="4" id="KW-0378">Hydrolase</keyword>
<accession>A0A328YIX4</accession>
<dbReference type="Gene3D" id="1.20.1540.10">
    <property type="entry name" value="Rhomboid-like"/>
    <property type="match status" value="1"/>
</dbReference>
<dbReference type="InterPro" id="IPR035952">
    <property type="entry name" value="Rhomboid-like_sf"/>
</dbReference>
<comment type="similarity">
    <text evidence="2">Belongs to the peptidase S54 family.</text>
</comment>
<evidence type="ECO:0000259" key="8">
    <source>
        <dbReference type="Pfam" id="PF01694"/>
    </source>
</evidence>
<dbReference type="PANTHER" id="PTHR43731">
    <property type="entry name" value="RHOMBOID PROTEASE"/>
    <property type="match status" value="1"/>
</dbReference>
<dbReference type="SUPFAM" id="SSF144091">
    <property type="entry name" value="Rhomboid-like"/>
    <property type="match status" value="1"/>
</dbReference>
<evidence type="ECO:0000256" key="5">
    <source>
        <dbReference type="ARBA" id="ARBA00022989"/>
    </source>
</evidence>
<gene>
    <name evidence="9" type="ORF">CLV55_103243</name>
</gene>
<dbReference type="OrthoDB" id="9813074at2"/>
<keyword evidence="3 7" id="KW-0812">Transmembrane</keyword>
<keyword evidence="10" id="KW-1185">Reference proteome</keyword>
<comment type="subcellular location">
    <subcellularLocation>
        <location evidence="1">Membrane</location>
        <topology evidence="1">Multi-pass membrane protein</topology>
    </subcellularLocation>
</comment>